<evidence type="ECO:0000313" key="1">
    <source>
        <dbReference type="EMBL" id="CAB9506283.1"/>
    </source>
</evidence>
<gene>
    <name evidence="1" type="ORF">SEMRO_261_G101810.1</name>
</gene>
<name>A0A9N8DNK2_9STRA</name>
<evidence type="ECO:0008006" key="3">
    <source>
        <dbReference type="Google" id="ProtNLM"/>
    </source>
</evidence>
<reference evidence="1" key="1">
    <citation type="submission" date="2020-06" db="EMBL/GenBank/DDBJ databases">
        <authorList>
            <consortium name="Plant Systems Biology data submission"/>
        </authorList>
    </citation>
    <scope>NUCLEOTIDE SEQUENCE</scope>
    <source>
        <strain evidence="1">D6</strain>
    </source>
</reference>
<dbReference type="Gene3D" id="3.10.129.10">
    <property type="entry name" value="Hotdog Thioesterase"/>
    <property type="match status" value="1"/>
</dbReference>
<keyword evidence="2" id="KW-1185">Reference proteome</keyword>
<dbReference type="InterPro" id="IPR027961">
    <property type="entry name" value="DUF4442"/>
</dbReference>
<protein>
    <recommendedName>
        <fullName evidence="3">DUF4442 domain-containing protein</fullName>
    </recommendedName>
</protein>
<dbReference type="EMBL" id="CAICTM010000260">
    <property type="protein sequence ID" value="CAB9506283.1"/>
    <property type="molecule type" value="Genomic_DNA"/>
</dbReference>
<organism evidence="1 2">
    <name type="scientific">Seminavis robusta</name>
    <dbReference type="NCBI Taxonomy" id="568900"/>
    <lineage>
        <taxon>Eukaryota</taxon>
        <taxon>Sar</taxon>
        <taxon>Stramenopiles</taxon>
        <taxon>Ochrophyta</taxon>
        <taxon>Bacillariophyta</taxon>
        <taxon>Bacillariophyceae</taxon>
        <taxon>Bacillariophycidae</taxon>
        <taxon>Naviculales</taxon>
        <taxon>Naviculaceae</taxon>
        <taxon>Seminavis</taxon>
    </lineage>
</organism>
<comment type="caution">
    <text evidence="1">The sequence shown here is derived from an EMBL/GenBank/DDBJ whole genome shotgun (WGS) entry which is preliminary data.</text>
</comment>
<evidence type="ECO:0000313" key="2">
    <source>
        <dbReference type="Proteomes" id="UP001153069"/>
    </source>
</evidence>
<dbReference type="OrthoDB" id="41610at2759"/>
<dbReference type="Pfam" id="PF14539">
    <property type="entry name" value="DUF4442"/>
    <property type="match status" value="1"/>
</dbReference>
<dbReference type="SUPFAM" id="SSF54637">
    <property type="entry name" value="Thioesterase/thiol ester dehydrase-isomerase"/>
    <property type="match status" value="1"/>
</dbReference>
<dbReference type="AlphaFoldDB" id="A0A9N8DNK2"/>
<dbReference type="InterPro" id="IPR029069">
    <property type="entry name" value="HotDog_dom_sf"/>
</dbReference>
<sequence>MAKVLHKLSSKLNFPPSTILKTAINYWPPLLGAGVRVVKLSKDFRYAKIAMPLRWYNRNYVGTHFGGSLYSMTDPWFMLQLLNVLGKDYIVWDKGANIDYKSPGKGCVTAEFVLKDDLIQSLRELNPEEKRVFDLPVEVKDKGGNVVAEVTKKLYVKRKAQQQQQPMPRSKL</sequence>
<proteinExistence type="predicted"/>
<dbReference type="Proteomes" id="UP001153069">
    <property type="component" value="Unassembled WGS sequence"/>
</dbReference>
<accession>A0A9N8DNK2</accession>